<proteinExistence type="predicted"/>
<dbReference type="PRINTS" id="PR00412">
    <property type="entry name" value="EPOXHYDRLASE"/>
</dbReference>
<dbReference type="GO" id="GO:0016020">
    <property type="term" value="C:membrane"/>
    <property type="evidence" value="ECO:0007669"/>
    <property type="project" value="TreeGrafter"/>
</dbReference>
<gene>
    <name evidence="2" type="ORF">HUG15_12300</name>
</gene>
<protein>
    <submittedName>
        <fullName evidence="2">Alpha/beta hydrolase</fullName>
    </submittedName>
</protein>
<dbReference type="InterPro" id="IPR000073">
    <property type="entry name" value="AB_hydrolase_1"/>
</dbReference>
<dbReference type="KEGG" id="scia:HUG15_12300"/>
<evidence type="ECO:0000313" key="2">
    <source>
        <dbReference type="EMBL" id="QQK76260.1"/>
    </source>
</evidence>
<sequence length="284" mass="32501">MKELLIEVKGIETVYYRVEGRKTPIIFIHGAGADSSKLSWKEVTQRLASQIEHELILVDLPGHGQTGYIDGIEYSQDFYVQFVASFIEALNLKEVILAGISLGAGIALGYCIAHEDRVKQLCLIAPNGLAKKWNYHMLSYHLFVNTPLNLWSYRLMAKSKGLTKQIIKAGLFFDEKNITNDVLNDVFQSVQYKHAGKAFESYQQSEFQGRDGVKTYYTPKLNEIKTPTLFVHGKQDRSVSLKDVKLAHHELKDSQLYIIENARHWPQKEHSMEFCQVFVDFLVE</sequence>
<dbReference type="EMBL" id="CP054705">
    <property type="protein sequence ID" value="QQK76260.1"/>
    <property type="molecule type" value="Genomic_DNA"/>
</dbReference>
<dbReference type="PANTHER" id="PTHR43798">
    <property type="entry name" value="MONOACYLGLYCEROL LIPASE"/>
    <property type="match status" value="1"/>
</dbReference>
<keyword evidence="2" id="KW-0378">Hydrolase</keyword>
<organism evidence="2 3">
    <name type="scientific">Salicibibacter cibarius</name>
    <dbReference type="NCBI Taxonomy" id="2743000"/>
    <lineage>
        <taxon>Bacteria</taxon>
        <taxon>Bacillati</taxon>
        <taxon>Bacillota</taxon>
        <taxon>Bacilli</taxon>
        <taxon>Bacillales</taxon>
        <taxon>Bacillaceae</taxon>
        <taxon>Salicibibacter</taxon>
    </lineage>
</organism>
<dbReference type="Pfam" id="PF00561">
    <property type="entry name" value="Abhydrolase_1"/>
    <property type="match status" value="1"/>
</dbReference>
<dbReference type="PANTHER" id="PTHR43798:SF33">
    <property type="entry name" value="HYDROLASE, PUTATIVE (AFU_ORTHOLOGUE AFUA_2G14860)-RELATED"/>
    <property type="match status" value="1"/>
</dbReference>
<evidence type="ECO:0000313" key="3">
    <source>
        <dbReference type="Proteomes" id="UP000595823"/>
    </source>
</evidence>
<dbReference type="InterPro" id="IPR050266">
    <property type="entry name" value="AB_hydrolase_sf"/>
</dbReference>
<dbReference type="AlphaFoldDB" id="A0A7T6Z3D7"/>
<dbReference type="Proteomes" id="UP000595823">
    <property type="component" value="Chromosome"/>
</dbReference>
<name>A0A7T6Z3D7_9BACI</name>
<reference evidence="2 3" key="1">
    <citation type="submission" date="2020-06" db="EMBL/GenBank/DDBJ databases">
        <title>Genomic analysis of Salicibibacter sp. NKC5-3.</title>
        <authorList>
            <person name="Oh Y.J."/>
        </authorList>
    </citation>
    <scope>NUCLEOTIDE SEQUENCE [LARGE SCALE GENOMIC DNA]</scope>
    <source>
        <strain evidence="2 3">NKC5-3</strain>
    </source>
</reference>
<dbReference type="InterPro" id="IPR029058">
    <property type="entry name" value="AB_hydrolase_fold"/>
</dbReference>
<accession>A0A7T6Z3D7</accession>
<dbReference type="RefSeq" id="WP_200123393.1">
    <property type="nucleotide sequence ID" value="NZ_CP054705.1"/>
</dbReference>
<feature type="domain" description="AB hydrolase-1" evidence="1">
    <location>
        <begin position="24"/>
        <end position="270"/>
    </location>
</feature>
<dbReference type="GO" id="GO:0016787">
    <property type="term" value="F:hydrolase activity"/>
    <property type="evidence" value="ECO:0007669"/>
    <property type="project" value="UniProtKB-KW"/>
</dbReference>
<dbReference type="PRINTS" id="PR00111">
    <property type="entry name" value="ABHYDROLASE"/>
</dbReference>
<dbReference type="SUPFAM" id="SSF53474">
    <property type="entry name" value="alpha/beta-Hydrolases"/>
    <property type="match status" value="1"/>
</dbReference>
<dbReference type="Gene3D" id="3.40.50.1820">
    <property type="entry name" value="alpha/beta hydrolase"/>
    <property type="match status" value="1"/>
</dbReference>
<keyword evidence="3" id="KW-1185">Reference proteome</keyword>
<dbReference type="InterPro" id="IPR000639">
    <property type="entry name" value="Epox_hydrolase-like"/>
</dbReference>
<evidence type="ECO:0000259" key="1">
    <source>
        <dbReference type="Pfam" id="PF00561"/>
    </source>
</evidence>